<dbReference type="FunFam" id="1.25.40.440:FF:000001">
    <property type="entry name" value="Nuclear pore complex subunit"/>
    <property type="match status" value="1"/>
</dbReference>
<dbReference type="Gene3D" id="1.20.58.1780">
    <property type="match status" value="1"/>
</dbReference>
<sequence length="508" mass="59377">MKFQSTMESDKYLGSSSTSTYSMNDQQMIERNLIFGLYKLIEHCLEVLNLWKLLCIHQFHVIVANLAADKRNQLSNMNFKELTVYGSEMTTLLASALVQRFIEDHSTTDIINRRLQDLCPSIYKNENALHAKVHEMVLKSKSYTNENDRKILLDNAMKLCKKIGPRINLPAICDLFQSVNWYEAIVDICLTTGQQRDPQCLALHYYKNRDKMETTVDLQVKNVFDSRIECYRLLLDVYGRLVQQSKSLLCQRSSTEKSSSTSDYHPNPDEAKQYAQIILRMATQSNDELFHYTLYNWLYEHNQMDKILEIKSKYLESYLKEKTSEINDSIALMDFLWLYYERNGHFSAAAQILAKLAEQNSNEIPLYKRIEYLSRAIVCMKSLDARLITNSSFGSAGEFLHTLEEKIEVARIQMQLLNSLEKLKPPHYEEAIQMLNQQLLNVTSLYQDFAEPFQLYECQLKILHCAGHDDISLIENIWRNILDKELRSIRTVDVQTRQTLLRNKIKEF</sequence>
<comment type="caution">
    <text evidence="7">The sequence shown here is derived from an EMBL/GenBank/DDBJ whole genome shotgun (WGS) entry which is preliminary data.</text>
</comment>
<keyword evidence="3" id="KW-0813">Transport</keyword>
<evidence type="ECO:0000259" key="6">
    <source>
        <dbReference type="Pfam" id="PF03177"/>
    </source>
</evidence>
<dbReference type="EMBL" id="MUJZ01027961">
    <property type="protein sequence ID" value="OTF78434.1"/>
    <property type="molecule type" value="Genomic_DNA"/>
</dbReference>
<keyword evidence="4" id="KW-0539">Nucleus</keyword>
<dbReference type="GO" id="GO:0017056">
    <property type="term" value="F:structural constituent of nuclear pore"/>
    <property type="evidence" value="ECO:0007669"/>
    <property type="project" value="InterPro"/>
</dbReference>
<proteinExistence type="inferred from homology"/>
<organism evidence="7 8">
    <name type="scientific">Euroglyphus maynei</name>
    <name type="common">Mayne's house dust mite</name>
    <dbReference type="NCBI Taxonomy" id="6958"/>
    <lineage>
        <taxon>Eukaryota</taxon>
        <taxon>Metazoa</taxon>
        <taxon>Ecdysozoa</taxon>
        <taxon>Arthropoda</taxon>
        <taxon>Chelicerata</taxon>
        <taxon>Arachnida</taxon>
        <taxon>Acari</taxon>
        <taxon>Acariformes</taxon>
        <taxon>Sarcoptiformes</taxon>
        <taxon>Astigmata</taxon>
        <taxon>Psoroptidia</taxon>
        <taxon>Analgoidea</taxon>
        <taxon>Pyroglyphidae</taxon>
        <taxon>Pyroglyphinae</taxon>
        <taxon>Euroglyphus</taxon>
    </lineage>
</organism>
<evidence type="ECO:0000256" key="5">
    <source>
        <dbReference type="SAM" id="MobiDB-lite"/>
    </source>
</evidence>
<dbReference type="InterPro" id="IPR004870">
    <property type="entry name" value="Nucleoporin_Nup155"/>
</dbReference>
<feature type="non-terminal residue" evidence="7">
    <location>
        <position position="508"/>
    </location>
</feature>
<dbReference type="GO" id="GO:0000972">
    <property type="term" value="P:transcription-dependent tethering of RNA polymerase II gene DNA at nuclear periphery"/>
    <property type="evidence" value="ECO:0007669"/>
    <property type="project" value="TreeGrafter"/>
</dbReference>
<name>A0A1Y3BEI2_EURMA</name>
<evidence type="ECO:0000256" key="3">
    <source>
        <dbReference type="ARBA" id="ARBA00022448"/>
    </source>
</evidence>
<dbReference type="Proteomes" id="UP000194236">
    <property type="component" value="Unassembled WGS sequence"/>
</dbReference>
<dbReference type="InterPro" id="IPR007187">
    <property type="entry name" value="Nucleoporin_Nup133/Nup155_C"/>
</dbReference>
<dbReference type="Gene3D" id="1.25.40.450">
    <property type="entry name" value="Nucleoporin, helical domain, N-terminal subdomain"/>
    <property type="match status" value="1"/>
</dbReference>
<dbReference type="Gene3D" id="1.20.120.1050">
    <property type="match status" value="1"/>
</dbReference>
<evidence type="ECO:0000313" key="8">
    <source>
        <dbReference type="Proteomes" id="UP000194236"/>
    </source>
</evidence>
<dbReference type="InterPro" id="IPR042533">
    <property type="entry name" value="Nucleoporin_Nup155_C_1"/>
</dbReference>
<dbReference type="InterPro" id="IPR042537">
    <property type="entry name" value="Nucleoporin_Nup155_C_2"/>
</dbReference>
<keyword evidence="8" id="KW-1185">Reference proteome</keyword>
<protein>
    <submittedName>
        <fullName evidence="7">Nuclear pore complex protein nup155-like protein</fullName>
    </submittedName>
</protein>
<comment type="similarity">
    <text evidence="2">Belongs to the non-repetitive/WGA-negative nucleoporin family.</text>
</comment>
<dbReference type="Gene3D" id="1.25.40.440">
    <property type="entry name" value="Nucleoporin, helical domain, central subdomain"/>
    <property type="match status" value="1"/>
</dbReference>
<evidence type="ECO:0000256" key="1">
    <source>
        <dbReference type="ARBA" id="ARBA00004123"/>
    </source>
</evidence>
<dbReference type="Pfam" id="PF03177">
    <property type="entry name" value="Nucleoporin_C"/>
    <property type="match status" value="1"/>
</dbReference>
<dbReference type="GO" id="GO:0006405">
    <property type="term" value="P:RNA export from nucleus"/>
    <property type="evidence" value="ECO:0007669"/>
    <property type="project" value="TreeGrafter"/>
</dbReference>
<dbReference type="GO" id="GO:0044611">
    <property type="term" value="C:nuclear pore inner ring"/>
    <property type="evidence" value="ECO:0007669"/>
    <property type="project" value="TreeGrafter"/>
</dbReference>
<feature type="domain" description="Nucleoporin Nup133/Nup155-like C-terminal" evidence="6">
    <location>
        <begin position="18"/>
        <end position="505"/>
    </location>
</feature>
<gene>
    <name evidence="7" type="ORF">BLA29_004891</name>
</gene>
<evidence type="ECO:0000313" key="7">
    <source>
        <dbReference type="EMBL" id="OTF78434.1"/>
    </source>
</evidence>
<evidence type="ECO:0000256" key="4">
    <source>
        <dbReference type="ARBA" id="ARBA00023242"/>
    </source>
</evidence>
<feature type="region of interest" description="Disordered" evidence="5">
    <location>
        <begin position="1"/>
        <end position="20"/>
    </location>
</feature>
<reference evidence="7 8" key="1">
    <citation type="submission" date="2017-03" db="EMBL/GenBank/DDBJ databases">
        <title>Genome Survey of Euroglyphus maynei.</title>
        <authorList>
            <person name="Arlian L.G."/>
            <person name="Morgan M.S."/>
            <person name="Rider S.D."/>
        </authorList>
    </citation>
    <scope>NUCLEOTIDE SEQUENCE [LARGE SCALE GENOMIC DNA]</scope>
    <source>
        <strain evidence="7">Arlian Lab</strain>
        <tissue evidence="7">Whole body</tissue>
    </source>
</reference>
<dbReference type="OrthoDB" id="338970at2759"/>
<comment type="subcellular location">
    <subcellularLocation>
        <location evidence="1">Nucleus</location>
    </subcellularLocation>
</comment>
<dbReference type="GO" id="GO:0006606">
    <property type="term" value="P:protein import into nucleus"/>
    <property type="evidence" value="ECO:0007669"/>
    <property type="project" value="TreeGrafter"/>
</dbReference>
<evidence type="ECO:0000256" key="2">
    <source>
        <dbReference type="ARBA" id="ARBA00007373"/>
    </source>
</evidence>
<dbReference type="GO" id="GO:0036228">
    <property type="term" value="P:protein localization to nuclear inner membrane"/>
    <property type="evidence" value="ECO:0007669"/>
    <property type="project" value="TreeGrafter"/>
</dbReference>
<dbReference type="AlphaFoldDB" id="A0A1Y3BEI2"/>
<dbReference type="PANTHER" id="PTHR10350:SF6">
    <property type="entry name" value="NUCLEAR PORE COMPLEX PROTEIN NUP155"/>
    <property type="match status" value="1"/>
</dbReference>
<dbReference type="PANTHER" id="PTHR10350">
    <property type="entry name" value="NUCLEAR PORE COMPLEX PROTEIN NUP155"/>
    <property type="match status" value="1"/>
</dbReference>
<accession>A0A1Y3BEI2</accession>